<evidence type="ECO:0000313" key="3">
    <source>
        <dbReference type="Proteomes" id="UP000000493"/>
    </source>
</evidence>
<dbReference type="Pfam" id="PF02321">
    <property type="entry name" value="OEP"/>
    <property type="match status" value="1"/>
</dbReference>
<dbReference type="KEGG" id="rsi:Runsl_3553"/>
<protein>
    <submittedName>
        <fullName evidence="2">Outer membrane efflux protein</fullName>
    </submittedName>
</protein>
<reference evidence="2 3" key="2">
    <citation type="journal article" date="2012" name="Stand. Genomic Sci.">
        <title>Complete genome sequence of the aquatic bacterium Runella slithyformis type strain (LSU 4(T)).</title>
        <authorList>
            <person name="Copeland A."/>
            <person name="Zhang X."/>
            <person name="Misra M."/>
            <person name="Lapidus A."/>
            <person name="Nolan M."/>
            <person name="Lucas S."/>
            <person name="Deshpande S."/>
            <person name="Cheng J.F."/>
            <person name="Tapia R."/>
            <person name="Goodwin L.A."/>
            <person name="Pitluck S."/>
            <person name="Liolios K."/>
            <person name="Pagani I."/>
            <person name="Ivanova N."/>
            <person name="Mikhailova N."/>
            <person name="Pati A."/>
            <person name="Chen A."/>
            <person name="Palaniappan K."/>
            <person name="Land M."/>
            <person name="Hauser L."/>
            <person name="Pan C."/>
            <person name="Jeffries C.D."/>
            <person name="Detter J.C."/>
            <person name="Brambilla E.M."/>
            <person name="Rohde M."/>
            <person name="Djao O.D."/>
            <person name="Goker M."/>
            <person name="Sikorski J."/>
            <person name="Tindall B.J."/>
            <person name="Woyke T."/>
            <person name="Bristow J."/>
            <person name="Eisen J.A."/>
            <person name="Markowitz V."/>
            <person name="Hugenholtz P."/>
            <person name="Kyrpides N.C."/>
            <person name="Klenk H.P."/>
            <person name="Mavromatis K."/>
        </authorList>
    </citation>
    <scope>NUCLEOTIDE SEQUENCE [LARGE SCALE GENOMIC DNA]</scope>
    <source>
        <strain evidence="3">ATCC 29530 / DSM 19594 / LMG 11500 / NCIMB 11436 / LSU 4</strain>
    </source>
</reference>
<name>A0A7U4E721_RUNSL</name>
<evidence type="ECO:0000313" key="2">
    <source>
        <dbReference type="EMBL" id="AEI49914.1"/>
    </source>
</evidence>
<proteinExistence type="inferred from homology"/>
<dbReference type="InterPro" id="IPR010131">
    <property type="entry name" value="MdtP/NodT-like"/>
</dbReference>
<organism evidence="2 3">
    <name type="scientific">Runella slithyformis (strain ATCC 29530 / DSM 19594 / LMG 11500 / NCIMB 11436 / LSU 4)</name>
    <dbReference type="NCBI Taxonomy" id="761193"/>
    <lineage>
        <taxon>Bacteria</taxon>
        <taxon>Pseudomonadati</taxon>
        <taxon>Bacteroidota</taxon>
        <taxon>Cytophagia</taxon>
        <taxon>Cytophagales</taxon>
        <taxon>Spirosomataceae</taxon>
        <taxon>Runella</taxon>
    </lineage>
</organism>
<dbReference type="PANTHER" id="PTHR30203">
    <property type="entry name" value="OUTER MEMBRANE CATION EFFLUX PROTEIN"/>
    <property type="match status" value="1"/>
</dbReference>
<dbReference type="AlphaFoldDB" id="A0A7U4E721"/>
<sequence>MRFALIIALLCSFQSFSQDSLRISLRQADSLFIKNNLILLAERFRIDAAQASVIQAKLWDNPTLSTEWNIYNPTKKQVLDVGRGGQKIISIEQVLVTAGKRSKQVALSLENARMTEYEFLDLLRLLKFELRSNFFDIFFLQNTLNRYLRQIETLQSTVAAFEMQYEKNNVSLRELLRLKALLFQLNNDKTEILFQLAEKQKTVKTLLNSEQPVKPLVVETELNRYRLATDDVASLSELALQNRGDVKVAESFARQAELNYQLQKALAVPNLRLGATYDQSGSYVNNYTGLTLGADLPFFNKNQGNIKVAKTMIEYQKGVRVQKQNAVTNEVAAALQKVRYAENMVQSVDSKFTEQFELLNKGVLENFQKRNLTLLEFIDLIETYSESIRELNRLKADRVGAYEELNFTVGQELFN</sequence>
<evidence type="ECO:0000256" key="1">
    <source>
        <dbReference type="ARBA" id="ARBA00007613"/>
    </source>
</evidence>
<accession>A0A7U4E721</accession>
<dbReference type="GO" id="GO:0015562">
    <property type="term" value="F:efflux transmembrane transporter activity"/>
    <property type="evidence" value="ECO:0007669"/>
    <property type="project" value="InterPro"/>
</dbReference>
<dbReference type="Gene3D" id="1.20.1600.10">
    <property type="entry name" value="Outer membrane efflux proteins (OEP)"/>
    <property type="match status" value="1"/>
</dbReference>
<keyword evidence="3" id="KW-1185">Reference proteome</keyword>
<dbReference type="SUPFAM" id="SSF56954">
    <property type="entry name" value="Outer membrane efflux proteins (OEP)"/>
    <property type="match status" value="1"/>
</dbReference>
<dbReference type="PANTHER" id="PTHR30203:SF23">
    <property type="entry name" value="OUTER MEMBRANE EFFLUX PROTEIN"/>
    <property type="match status" value="1"/>
</dbReference>
<dbReference type="InterPro" id="IPR003423">
    <property type="entry name" value="OMP_efflux"/>
</dbReference>
<dbReference type="RefSeq" id="WP_013929217.1">
    <property type="nucleotide sequence ID" value="NC_015703.1"/>
</dbReference>
<comment type="similarity">
    <text evidence="1">Belongs to the outer membrane factor (OMF) (TC 1.B.17) family.</text>
</comment>
<gene>
    <name evidence="2" type="ordered locus">Runsl_3553</name>
</gene>
<dbReference type="EMBL" id="CP002859">
    <property type="protein sequence ID" value="AEI49914.1"/>
    <property type="molecule type" value="Genomic_DNA"/>
</dbReference>
<reference evidence="3" key="1">
    <citation type="submission" date="2011-06" db="EMBL/GenBank/DDBJ databases">
        <title>The complete genome of chromosome of Runella slithyformis DSM 19594.</title>
        <authorList>
            <consortium name="US DOE Joint Genome Institute (JGI-PGF)"/>
            <person name="Lucas S."/>
            <person name="Han J."/>
            <person name="Lapidus A."/>
            <person name="Bruce D."/>
            <person name="Goodwin L."/>
            <person name="Pitluck S."/>
            <person name="Peters L."/>
            <person name="Kyrpides N."/>
            <person name="Mavromatis K."/>
            <person name="Ivanova N."/>
            <person name="Ovchinnikova G."/>
            <person name="Zhang X."/>
            <person name="Misra M."/>
            <person name="Detter J.C."/>
            <person name="Tapia R."/>
            <person name="Han C."/>
            <person name="Land M."/>
            <person name="Hauser L."/>
            <person name="Markowitz V."/>
            <person name="Cheng J.-F."/>
            <person name="Hugenholtz P."/>
            <person name="Woyke T."/>
            <person name="Wu D."/>
            <person name="Tindall B."/>
            <person name="Faehrich R."/>
            <person name="Brambilla E."/>
            <person name="Klenk H.-P."/>
            <person name="Eisen J.A."/>
        </authorList>
    </citation>
    <scope>NUCLEOTIDE SEQUENCE [LARGE SCALE GENOMIC DNA]</scope>
    <source>
        <strain evidence="3">ATCC 29530 / DSM 19594 / LMG 11500 / NCIMB 11436 / LSU 4</strain>
    </source>
</reference>
<dbReference type="Proteomes" id="UP000000493">
    <property type="component" value="Chromosome"/>
</dbReference>